<sequence length="64" mass="7543">MSPPPLADRRRAISPPLANHRRNNEKRCLCIINLNKCAYEQVILHMQLFDYRALQCIQLLTYAF</sequence>
<evidence type="ECO:0000313" key="1">
    <source>
        <dbReference type="EMBL" id="JAE20064.1"/>
    </source>
</evidence>
<organism evidence="1">
    <name type="scientific">Arundo donax</name>
    <name type="common">Giant reed</name>
    <name type="synonym">Donax arundinaceus</name>
    <dbReference type="NCBI Taxonomy" id="35708"/>
    <lineage>
        <taxon>Eukaryota</taxon>
        <taxon>Viridiplantae</taxon>
        <taxon>Streptophyta</taxon>
        <taxon>Embryophyta</taxon>
        <taxon>Tracheophyta</taxon>
        <taxon>Spermatophyta</taxon>
        <taxon>Magnoliopsida</taxon>
        <taxon>Liliopsida</taxon>
        <taxon>Poales</taxon>
        <taxon>Poaceae</taxon>
        <taxon>PACMAD clade</taxon>
        <taxon>Arundinoideae</taxon>
        <taxon>Arundineae</taxon>
        <taxon>Arundo</taxon>
    </lineage>
</organism>
<reference evidence="1" key="1">
    <citation type="submission" date="2014-09" db="EMBL/GenBank/DDBJ databases">
        <authorList>
            <person name="Magalhaes I.L.F."/>
            <person name="Oliveira U."/>
            <person name="Santos F.R."/>
            <person name="Vidigal T.H.D.A."/>
            <person name="Brescovit A.D."/>
            <person name="Santos A.J."/>
        </authorList>
    </citation>
    <scope>NUCLEOTIDE SEQUENCE</scope>
    <source>
        <tissue evidence="1">Shoot tissue taken approximately 20 cm above the soil surface</tissue>
    </source>
</reference>
<dbReference type="AlphaFoldDB" id="A0A0A9G9E5"/>
<reference evidence="1" key="2">
    <citation type="journal article" date="2015" name="Data Brief">
        <title>Shoot transcriptome of the giant reed, Arundo donax.</title>
        <authorList>
            <person name="Barrero R.A."/>
            <person name="Guerrero F.D."/>
            <person name="Moolhuijzen P."/>
            <person name="Goolsby J.A."/>
            <person name="Tidwell J."/>
            <person name="Bellgard S.E."/>
            <person name="Bellgard M.I."/>
        </authorList>
    </citation>
    <scope>NUCLEOTIDE SEQUENCE</scope>
    <source>
        <tissue evidence="1">Shoot tissue taken approximately 20 cm above the soil surface</tissue>
    </source>
</reference>
<protein>
    <submittedName>
        <fullName evidence="1">Uncharacterized protein</fullName>
    </submittedName>
</protein>
<proteinExistence type="predicted"/>
<dbReference type="EMBL" id="GBRH01177832">
    <property type="protein sequence ID" value="JAE20064.1"/>
    <property type="molecule type" value="Transcribed_RNA"/>
</dbReference>
<accession>A0A0A9G9E5</accession>
<name>A0A0A9G9E5_ARUDO</name>